<dbReference type="GO" id="GO:0048487">
    <property type="term" value="F:beta-tubulin binding"/>
    <property type="evidence" value="ECO:0007669"/>
    <property type="project" value="InterPro"/>
</dbReference>
<evidence type="ECO:0000313" key="5">
    <source>
        <dbReference type="EMBL" id="PCH34130.1"/>
    </source>
</evidence>
<keyword evidence="2 3" id="KW-0143">Chaperone</keyword>
<accession>A0A2H3IVW0</accession>
<dbReference type="SUPFAM" id="SSF46988">
    <property type="entry name" value="Tubulin chaperone cofactor A"/>
    <property type="match status" value="1"/>
</dbReference>
<proteinExistence type="inferred from homology"/>
<dbReference type="AlphaFoldDB" id="A0A2H3IVW0"/>
<dbReference type="InterPro" id="IPR036126">
    <property type="entry name" value="TBCA_sf"/>
</dbReference>
<keyword evidence="4" id="KW-0175">Coiled coil</keyword>
<organism evidence="5 6">
    <name type="scientific">Wolfiporia cocos (strain MD-104)</name>
    <name type="common">Brown rot fungus</name>
    <dbReference type="NCBI Taxonomy" id="742152"/>
    <lineage>
        <taxon>Eukaryota</taxon>
        <taxon>Fungi</taxon>
        <taxon>Dikarya</taxon>
        <taxon>Basidiomycota</taxon>
        <taxon>Agaricomycotina</taxon>
        <taxon>Agaricomycetes</taxon>
        <taxon>Polyporales</taxon>
        <taxon>Phaeolaceae</taxon>
        <taxon>Wolfiporia</taxon>
    </lineage>
</organism>
<comment type="subunit">
    <text evidence="3">Supercomplex made of cofactors A to E. Cofactors A and D function by capturing and stabilizing tubulin in a quasi-native conformation. Cofactor E binds to the cofactor D-tubulin complex; interaction with cofactor C then causes the release of tubulin polypeptides that are committed to the native state.</text>
</comment>
<dbReference type="PANTHER" id="PTHR21500">
    <property type="entry name" value="TUBULIN-SPECIFIC CHAPERONE A"/>
    <property type="match status" value="1"/>
</dbReference>
<feature type="coiled-coil region" evidence="4">
    <location>
        <begin position="18"/>
        <end position="72"/>
    </location>
</feature>
<dbReference type="GO" id="GO:0007023">
    <property type="term" value="P:post-chaperonin tubulin folding pathway"/>
    <property type="evidence" value="ECO:0007669"/>
    <property type="project" value="UniProtKB-UniRule"/>
</dbReference>
<evidence type="ECO:0000256" key="3">
    <source>
        <dbReference type="RuleBase" id="RU364030"/>
    </source>
</evidence>
<comment type="similarity">
    <text evidence="1 3">Belongs to the TBCA family.</text>
</comment>
<dbReference type="Proteomes" id="UP000218811">
    <property type="component" value="Unassembled WGS sequence"/>
</dbReference>
<dbReference type="GO" id="GO:0005874">
    <property type="term" value="C:microtubule"/>
    <property type="evidence" value="ECO:0007669"/>
    <property type="project" value="UniProtKB-KW"/>
</dbReference>
<gene>
    <name evidence="5" type="ORF">WOLCODRAFT_113222</name>
</gene>
<keyword evidence="3" id="KW-0963">Cytoplasm</keyword>
<dbReference type="OrthoDB" id="296187at2759"/>
<dbReference type="Gene3D" id="1.20.58.90">
    <property type="match status" value="1"/>
</dbReference>
<protein>
    <recommendedName>
        <fullName evidence="3">Tubulin-specific chaperone A</fullName>
    </recommendedName>
</protein>
<dbReference type="OMA" id="VIQECIM"/>
<keyword evidence="3" id="KW-0493">Microtubule</keyword>
<sequence length="111" mass="12833">MSDTATISRQLKIKAGACKRLYKEHKSYQREEEEQKRKLDKFIADRAEDWYIKNARLMLEESQKLIKETSSRLGGSVQELRELIVSAEKDPALSEDEALIQAQEAFEEVSV</sequence>
<dbReference type="Pfam" id="PF02970">
    <property type="entry name" value="TBCA"/>
    <property type="match status" value="1"/>
</dbReference>
<dbReference type="GO" id="GO:0007021">
    <property type="term" value="P:tubulin complex assembly"/>
    <property type="evidence" value="ECO:0007669"/>
    <property type="project" value="UniProtKB-UniRule"/>
</dbReference>
<name>A0A2H3IVW0_WOLCO</name>
<dbReference type="STRING" id="742152.A0A2H3IVW0"/>
<dbReference type="EMBL" id="KB467831">
    <property type="protein sequence ID" value="PCH34130.1"/>
    <property type="molecule type" value="Genomic_DNA"/>
</dbReference>
<evidence type="ECO:0000256" key="2">
    <source>
        <dbReference type="ARBA" id="ARBA00023186"/>
    </source>
</evidence>
<dbReference type="InterPro" id="IPR004226">
    <property type="entry name" value="TBCA"/>
</dbReference>
<evidence type="ECO:0000256" key="4">
    <source>
        <dbReference type="SAM" id="Coils"/>
    </source>
</evidence>
<dbReference type="PANTHER" id="PTHR21500:SF0">
    <property type="entry name" value="TUBULIN-SPECIFIC CHAPERONE A"/>
    <property type="match status" value="1"/>
</dbReference>
<dbReference type="GO" id="GO:0005829">
    <property type="term" value="C:cytosol"/>
    <property type="evidence" value="ECO:0007669"/>
    <property type="project" value="TreeGrafter"/>
</dbReference>
<evidence type="ECO:0000256" key="1">
    <source>
        <dbReference type="ARBA" id="ARBA00006806"/>
    </source>
</evidence>
<keyword evidence="3" id="KW-0206">Cytoskeleton</keyword>
<evidence type="ECO:0000313" key="6">
    <source>
        <dbReference type="Proteomes" id="UP000218811"/>
    </source>
</evidence>
<reference evidence="5 6" key="1">
    <citation type="journal article" date="2012" name="Science">
        <title>The Paleozoic origin of enzymatic lignin decomposition reconstructed from 31 fungal genomes.</title>
        <authorList>
            <person name="Floudas D."/>
            <person name="Binder M."/>
            <person name="Riley R."/>
            <person name="Barry K."/>
            <person name="Blanchette R.A."/>
            <person name="Henrissat B."/>
            <person name="Martinez A.T."/>
            <person name="Otillar R."/>
            <person name="Spatafora J.W."/>
            <person name="Yadav J.S."/>
            <person name="Aerts A."/>
            <person name="Benoit I."/>
            <person name="Boyd A."/>
            <person name="Carlson A."/>
            <person name="Copeland A."/>
            <person name="Coutinho P.M."/>
            <person name="de Vries R.P."/>
            <person name="Ferreira P."/>
            <person name="Findley K."/>
            <person name="Foster B."/>
            <person name="Gaskell J."/>
            <person name="Glotzer D."/>
            <person name="Gorecki P."/>
            <person name="Heitman J."/>
            <person name="Hesse C."/>
            <person name="Hori C."/>
            <person name="Igarashi K."/>
            <person name="Jurgens J.A."/>
            <person name="Kallen N."/>
            <person name="Kersten P."/>
            <person name="Kohler A."/>
            <person name="Kuees U."/>
            <person name="Kumar T.K.A."/>
            <person name="Kuo A."/>
            <person name="LaButti K."/>
            <person name="Larrondo L.F."/>
            <person name="Lindquist E."/>
            <person name="Ling A."/>
            <person name="Lombard V."/>
            <person name="Lucas S."/>
            <person name="Lundell T."/>
            <person name="Martin R."/>
            <person name="McLaughlin D.J."/>
            <person name="Morgenstern I."/>
            <person name="Morin E."/>
            <person name="Murat C."/>
            <person name="Nagy L.G."/>
            <person name="Nolan M."/>
            <person name="Ohm R.A."/>
            <person name="Patyshakuliyeva A."/>
            <person name="Rokas A."/>
            <person name="Ruiz-Duenas F.J."/>
            <person name="Sabat G."/>
            <person name="Salamov A."/>
            <person name="Samejima M."/>
            <person name="Schmutz J."/>
            <person name="Slot J.C."/>
            <person name="St John F."/>
            <person name="Stenlid J."/>
            <person name="Sun H."/>
            <person name="Sun S."/>
            <person name="Syed K."/>
            <person name="Tsang A."/>
            <person name="Wiebenga A."/>
            <person name="Young D."/>
            <person name="Pisabarro A."/>
            <person name="Eastwood D.C."/>
            <person name="Martin F."/>
            <person name="Cullen D."/>
            <person name="Grigoriev I.V."/>
            <person name="Hibbett D.S."/>
        </authorList>
    </citation>
    <scope>NUCLEOTIDE SEQUENCE [LARGE SCALE GENOMIC DNA]</scope>
    <source>
        <strain evidence="5 6">MD-104</strain>
    </source>
</reference>
<comment type="subcellular location">
    <subcellularLocation>
        <location evidence="3">Cytoplasm</location>
        <location evidence="3">Cytoskeleton</location>
    </subcellularLocation>
</comment>
<keyword evidence="6" id="KW-1185">Reference proteome</keyword>